<dbReference type="Pfam" id="PF00583">
    <property type="entry name" value="Acetyltransf_1"/>
    <property type="match status" value="1"/>
</dbReference>
<evidence type="ECO:0000256" key="1">
    <source>
        <dbReference type="ARBA" id="ARBA00022679"/>
    </source>
</evidence>
<dbReference type="InterPro" id="IPR000182">
    <property type="entry name" value="GNAT_dom"/>
</dbReference>
<proteinExistence type="predicted"/>
<feature type="domain" description="N-acetyltransferase" evidence="3">
    <location>
        <begin position="1"/>
        <end position="137"/>
    </location>
</feature>
<dbReference type="Gene3D" id="3.40.630.30">
    <property type="match status" value="1"/>
</dbReference>
<name>A0A3B0WDM2_9ZZZZ</name>
<dbReference type="AlphaFoldDB" id="A0A3B0WDM2"/>
<dbReference type="InterPro" id="IPR051556">
    <property type="entry name" value="N-term/lysine_N-AcTrnsfr"/>
</dbReference>
<dbReference type="GO" id="GO:0016747">
    <property type="term" value="F:acyltransferase activity, transferring groups other than amino-acyl groups"/>
    <property type="evidence" value="ECO:0007669"/>
    <property type="project" value="InterPro"/>
</dbReference>
<dbReference type="InterPro" id="IPR016181">
    <property type="entry name" value="Acyl_CoA_acyltransferase"/>
</dbReference>
<dbReference type="CDD" id="cd04301">
    <property type="entry name" value="NAT_SF"/>
    <property type="match status" value="1"/>
</dbReference>
<dbReference type="PANTHER" id="PTHR42919:SF8">
    <property type="entry name" value="N-ALPHA-ACETYLTRANSFERASE 50"/>
    <property type="match status" value="1"/>
</dbReference>
<dbReference type="SUPFAM" id="SSF55729">
    <property type="entry name" value="Acyl-CoA N-acyltransferases (Nat)"/>
    <property type="match status" value="1"/>
</dbReference>
<keyword evidence="2" id="KW-0012">Acyltransferase</keyword>
<organism evidence="4">
    <name type="scientific">hydrothermal vent metagenome</name>
    <dbReference type="NCBI Taxonomy" id="652676"/>
    <lineage>
        <taxon>unclassified sequences</taxon>
        <taxon>metagenomes</taxon>
        <taxon>ecological metagenomes</taxon>
    </lineage>
</organism>
<gene>
    <name evidence="4" type="ORF">MNBD_GAMMA04-1507</name>
</gene>
<dbReference type="PROSITE" id="PS51186">
    <property type="entry name" value="GNAT"/>
    <property type="match status" value="1"/>
</dbReference>
<dbReference type="EMBL" id="UOFB01000345">
    <property type="protein sequence ID" value="VAW49322.1"/>
    <property type="molecule type" value="Genomic_DNA"/>
</dbReference>
<dbReference type="PANTHER" id="PTHR42919">
    <property type="entry name" value="N-ALPHA-ACETYLTRANSFERASE"/>
    <property type="match status" value="1"/>
</dbReference>
<protein>
    <recommendedName>
        <fullName evidence="3">N-acetyltransferase domain-containing protein</fullName>
    </recommendedName>
</protein>
<evidence type="ECO:0000256" key="2">
    <source>
        <dbReference type="ARBA" id="ARBA00023315"/>
    </source>
</evidence>
<evidence type="ECO:0000259" key="3">
    <source>
        <dbReference type="PROSITE" id="PS51186"/>
    </source>
</evidence>
<accession>A0A3B0WDM2</accession>
<keyword evidence="1" id="KW-0808">Transferase</keyword>
<sequence>MSSVKFIETPNPDQVQPIVDGVVSYGESLVHGNNPIKYAFHLVENEKLIGGVVGARQYNRFYLSHIWVSKDYRSRGYGSKLLNYCEEKIGSLGCTSIVLETLNKKAVDFYLKHGYSPVSEIPEYVQGFNLVHLLKKI</sequence>
<evidence type="ECO:0000313" key="4">
    <source>
        <dbReference type="EMBL" id="VAW49322.1"/>
    </source>
</evidence>
<reference evidence="4" key="1">
    <citation type="submission" date="2018-06" db="EMBL/GenBank/DDBJ databases">
        <authorList>
            <person name="Zhirakovskaya E."/>
        </authorList>
    </citation>
    <scope>NUCLEOTIDE SEQUENCE</scope>
</reference>